<dbReference type="Pfam" id="PF01070">
    <property type="entry name" value="FMN_dh"/>
    <property type="match status" value="1"/>
</dbReference>
<feature type="domain" description="FMN hydroxy acid dehydrogenase" evidence="4">
    <location>
        <begin position="20"/>
        <end position="387"/>
    </location>
</feature>
<name>A0ABY7JZ06_9ACTN</name>
<accession>A0ABY7JZ06</accession>
<dbReference type="InterPro" id="IPR037396">
    <property type="entry name" value="FMN_HAD"/>
</dbReference>
<gene>
    <name evidence="5" type="ORF">M6B22_01875</name>
</gene>
<dbReference type="Gene3D" id="3.20.20.70">
    <property type="entry name" value="Aldolase class I"/>
    <property type="match status" value="1"/>
</dbReference>
<dbReference type="SUPFAM" id="SSF51395">
    <property type="entry name" value="FMN-linked oxidoreductases"/>
    <property type="match status" value="1"/>
</dbReference>
<dbReference type="PROSITE" id="PS51349">
    <property type="entry name" value="FMN_HYDROXY_ACID_DH_2"/>
    <property type="match status" value="1"/>
</dbReference>
<evidence type="ECO:0000256" key="1">
    <source>
        <dbReference type="ARBA" id="ARBA00001917"/>
    </source>
</evidence>
<evidence type="ECO:0000256" key="2">
    <source>
        <dbReference type="ARBA" id="ARBA00023002"/>
    </source>
</evidence>
<evidence type="ECO:0000313" key="6">
    <source>
        <dbReference type="Proteomes" id="UP001164693"/>
    </source>
</evidence>
<keyword evidence="6" id="KW-1185">Reference proteome</keyword>
<organism evidence="5 6">
    <name type="scientific">Jatrophihabitans cynanchi</name>
    <dbReference type="NCBI Taxonomy" id="2944128"/>
    <lineage>
        <taxon>Bacteria</taxon>
        <taxon>Bacillati</taxon>
        <taxon>Actinomycetota</taxon>
        <taxon>Actinomycetes</taxon>
        <taxon>Jatrophihabitantales</taxon>
        <taxon>Jatrophihabitantaceae</taxon>
        <taxon>Jatrophihabitans</taxon>
    </lineage>
</organism>
<dbReference type="InterPro" id="IPR008259">
    <property type="entry name" value="FMN_hydac_DH_AS"/>
</dbReference>
<keyword evidence="2" id="KW-0560">Oxidoreductase</keyword>
<dbReference type="InterPro" id="IPR012133">
    <property type="entry name" value="Alpha-hydoxy_acid_DH_FMN"/>
</dbReference>
<comment type="similarity">
    <text evidence="3">Belongs to the FMN-dependent alpha-hydroxy acid dehydrogenase family.</text>
</comment>
<dbReference type="PROSITE" id="PS00557">
    <property type="entry name" value="FMN_HYDROXY_ACID_DH_1"/>
    <property type="match status" value="1"/>
</dbReference>
<comment type="cofactor">
    <cofactor evidence="1">
        <name>FMN</name>
        <dbReference type="ChEBI" id="CHEBI:58210"/>
    </cofactor>
</comment>
<dbReference type="PANTHER" id="PTHR10578">
    <property type="entry name" value="S -2-HYDROXY-ACID OXIDASE-RELATED"/>
    <property type="match status" value="1"/>
</dbReference>
<evidence type="ECO:0000313" key="5">
    <source>
        <dbReference type="EMBL" id="WAX57528.1"/>
    </source>
</evidence>
<dbReference type="Proteomes" id="UP001164693">
    <property type="component" value="Chromosome"/>
</dbReference>
<dbReference type="PANTHER" id="PTHR10578:SF143">
    <property type="entry name" value="FMN-DEPENDENT ALPHA-HYDROXY ACID DEHYDROGENASE PB1A11.03"/>
    <property type="match status" value="1"/>
</dbReference>
<dbReference type="RefSeq" id="WP_269444072.1">
    <property type="nucleotide sequence ID" value="NZ_CP097463.1"/>
</dbReference>
<sequence>MSAPLSAYASEIYLQGMGGVLPPFTTDSCALEQAAREALEPGPFWYVAGAAGSGATNRANREAFDRWRLVPRMLTGATDRDLGTTVLGERLRAPIITAPIGVQSIVHPEAEKAVAAVAAELGLAMALSTVSSFCLEDVAAANGDGVRWFQLYWPNDEQVCLSLLARAKAAGFTTLVVTLDTWLLGWRPHDLDRAYLPFLTGEGLANYFTDPAFCAPLDKPPAEDLPAALMRWLPVFSGVDHTWDQVAFLRENWDGPVVLKGIQHVDDARRALDCGVQGIVVSNHGGRQVDGAIASLDALPAIADAVGDSLEVLFDSGVRTGADILKALALGARAVLVGRPWVYGLALGGTAGVRHVLRSLLADLDLALALSGHASAAGLGRDALQPH</sequence>
<protein>
    <submittedName>
        <fullName evidence="5">Alpha-hydroxy-acid oxidizing protein</fullName>
    </submittedName>
</protein>
<evidence type="ECO:0000259" key="4">
    <source>
        <dbReference type="PROSITE" id="PS51349"/>
    </source>
</evidence>
<proteinExistence type="inferred from homology"/>
<dbReference type="PIRSF" id="PIRSF000138">
    <property type="entry name" value="Al-hdrx_acd_dh"/>
    <property type="match status" value="1"/>
</dbReference>
<reference evidence="5" key="1">
    <citation type="submission" date="2022-05" db="EMBL/GenBank/DDBJ databases">
        <title>Jatrophihabitans sp. SB3-54 whole genome sequence.</title>
        <authorList>
            <person name="Suh M.K."/>
            <person name="Eom M.K."/>
            <person name="Kim J.S."/>
            <person name="Kim H.S."/>
            <person name="Do H.E."/>
            <person name="Shin Y.K."/>
            <person name="Lee J.-S."/>
        </authorList>
    </citation>
    <scope>NUCLEOTIDE SEQUENCE</scope>
    <source>
        <strain evidence="5">SB3-54</strain>
    </source>
</reference>
<dbReference type="EMBL" id="CP097463">
    <property type="protein sequence ID" value="WAX57528.1"/>
    <property type="molecule type" value="Genomic_DNA"/>
</dbReference>
<evidence type="ECO:0000256" key="3">
    <source>
        <dbReference type="ARBA" id="ARBA00024042"/>
    </source>
</evidence>
<dbReference type="InterPro" id="IPR000262">
    <property type="entry name" value="FMN-dep_DH"/>
</dbReference>
<dbReference type="InterPro" id="IPR013785">
    <property type="entry name" value="Aldolase_TIM"/>
</dbReference>